<dbReference type="InterPro" id="IPR046450">
    <property type="entry name" value="PA_dom_sf"/>
</dbReference>
<dbReference type="Proteomes" id="UP000321917">
    <property type="component" value="Unassembled WGS sequence"/>
</dbReference>
<dbReference type="Proteomes" id="UP000321525">
    <property type="component" value="Unassembled WGS sequence"/>
</dbReference>
<keyword evidence="1" id="KW-0732">Signal</keyword>
<name>A0A5C6QBH2_9GAMM</name>
<evidence type="ECO:0000256" key="1">
    <source>
        <dbReference type="SAM" id="SignalP"/>
    </source>
</evidence>
<dbReference type="AlphaFoldDB" id="A0A5C6QBH2"/>
<dbReference type="InterPro" id="IPR007484">
    <property type="entry name" value="Peptidase_M28"/>
</dbReference>
<protein>
    <submittedName>
        <fullName evidence="4">M28 family peptidase</fullName>
    </submittedName>
</protein>
<sequence>MKFKLIASVSLLTIAFLSACGQSEKATTAVAGKTPQVNENNIRAHIEFLADDTLLGRDTGSDGYQIAANYVKSYFKQLGLTPMGEQAGFEQQVTFRKAFLEENSAKFSVINSDGEVALTFKDAFIMSGDSVATESAITAETVFVGYGVVSEDFGYNDYKDIDVDGKVVVVLTGRPDDLPSEEGAHIGSGSEKIKNAVKNGAVGFITIHTPKRDAVRTFTKTASYADAPRLNWLDKDGMPFGKSPELKAGAYISAESAAALFVGAERTLADILSDDTNNVAIKGFALKSTVEMASKSRHEEITSPNIIAAIEGSDPILKDEYVVFSAHLDHIGLSSHGDEEDKINNGALDNASGVAILLETARLLSAMPEQPKRSILFVVVTAEEKGLLGSSYFATNPTVPASQMVANVNLDMPLILYPFADIIAFGSTHSSLGPIVASAAEKINLSLSDDPMPEQALFTRSDHYSFVKAGIPSVFLMTGFKSKDPEIDGGAVFGDFLKNHYHQHSDEISLPIRYDAAASFAEVNMMIGLEIANGDKRPTWNQGDFFGKTFAQ</sequence>
<dbReference type="EMBL" id="VOLQ01000019">
    <property type="protein sequence ID" value="TWX66148.1"/>
    <property type="molecule type" value="Genomic_DNA"/>
</dbReference>
<dbReference type="Gene3D" id="3.40.630.10">
    <property type="entry name" value="Zn peptidases"/>
    <property type="match status" value="2"/>
</dbReference>
<organism evidence="4 6">
    <name type="scientific">Colwellia hornerae</name>
    <dbReference type="NCBI Taxonomy" id="89402"/>
    <lineage>
        <taxon>Bacteria</taxon>
        <taxon>Pseudomonadati</taxon>
        <taxon>Pseudomonadota</taxon>
        <taxon>Gammaproteobacteria</taxon>
        <taxon>Alteromonadales</taxon>
        <taxon>Colwelliaceae</taxon>
        <taxon>Colwellia</taxon>
    </lineage>
</organism>
<keyword evidence="5" id="KW-1185">Reference proteome</keyword>
<evidence type="ECO:0000313" key="4">
    <source>
        <dbReference type="EMBL" id="TWX66148.1"/>
    </source>
</evidence>
<feature type="signal peptide" evidence="1">
    <location>
        <begin position="1"/>
        <end position="19"/>
    </location>
</feature>
<evidence type="ECO:0000313" key="5">
    <source>
        <dbReference type="Proteomes" id="UP000321525"/>
    </source>
</evidence>
<dbReference type="SUPFAM" id="SSF52025">
    <property type="entry name" value="PA domain"/>
    <property type="match status" value="1"/>
</dbReference>
<evidence type="ECO:0000313" key="3">
    <source>
        <dbReference type="EMBL" id="TWX59262.1"/>
    </source>
</evidence>
<dbReference type="EMBL" id="VOLR01000012">
    <property type="protein sequence ID" value="TWX59262.1"/>
    <property type="molecule type" value="Genomic_DNA"/>
</dbReference>
<dbReference type="PANTHER" id="PTHR12147">
    <property type="entry name" value="METALLOPEPTIDASE M28 FAMILY MEMBER"/>
    <property type="match status" value="1"/>
</dbReference>
<dbReference type="Pfam" id="PF04389">
    <property type="entry name" value="Peptidase_M28"/>
    <property type="match status" value="1"/>
</dbReference>
<dbReference type="OrthoDB" id="9778250at2"/>
<accession>A0A5C6QBH2</accession>
<dbReference type="GO" id="GO:0008235">
    <property type="term" value="F:metalloexopeptidase activity"/>
    <property type="evidence" value="ECO:0007669"/>
    <property type="project" value="InterPro"/>
</dbReference>
<comment type="caution">
    <text evidence="4">The sequence shown here is derived from an EMBL/GenBank/DDBJ whole genome shotgun (WGS) entry which is preliminary data.</text>
</comment>
<feature type="domain" description="Peptidase M28" evidence="2">
    <location>
        <begin position="305"/>
        <end position="524"/>
    </location>
</feature>
<gene>
    <name evidence="3" type="ORF">ESZ26_09835</name>
    <name evidence="4" type="ORF">ESZ27_10980</name>
</gene>
<dbReference type="GO" id="GO:0006508">
    <property type="term" value="P:proteolysis"/>
    <property type="evidence" value="ECO:0007669"/>
    <property type="project" value="InterPro"/>
</dbReference>
<reference evidence="4 6" key="1">
    <citation type="submission" date="2019-07" db="EMBL/GenBank/DDBJ databases">
        <title>Genomes of sea-ice associated Colwellia species.</title>
        <authorList>
            <person name="Bowman J.P."/>
        </authorList>
    </citation>
    <scope>NUCLEOTIDE SEQUENCE [LARGE SCALE GENOMIC DNA]</scope>
    <source>
        <strain evidence="3 5">ACAM 607</strain>
        <strain evidence="4 6">IC036</strain>
    </source>
</reference>
<dbReference type="RefSeq" id="WP_146799460.1">
    <property type="nucleotide sequence ID" value="NZ_VOLP01000012.1"/>
</dbReference>
<dbReference type="CDD" id="cd04820">
    <property type="entry name" value="PA_M28_1_1"/>
    <property type="match status" value="1"/>
</dbReference>
<evidence type="ECO:0000313" key="6">
    <source>
        <dbReference type="Proteomes" id="UP000321917"/>
    </source>
</evidence>
<proteinExistence type="predicted"/>
<dbReference type="InterPro" id="IPR045175">
    <property type="entry name" value="M28_fam"/>
</dbReference>
<dbReference type="PROSITE" id="PS51257">
    <property type="entry name" value="PROKAR_LIPOPROTEIN"/>
    <property type="match status" value="1"/>
</dbReference>
<dbReference type="Gene3D" id="3.50.30.30">
    <property type="match status" value="1"/>
</dbReference>
<feature type="chain" id="PRO_5023027990" evidence="1">
    <location>
        <begin position="20"/>
        <end position="552"/>
    </location>
</feature>
<dbReference type="PANTHER" id="PTHR12147:SF26">
    <property type="entry name" value="PEPTIDASE M28 DOMAIN-CONTAINING PROTEIN"/>
    <property type="match status" value="1"/>
</dbReference>
<dbReference type="SUPFAM" id="SSF53187">
    <property type="entry name" value="Zn-dependent exopeptidases"/>
    <property type="match status" value="1"/>
</dbReference>
<evidence type="ECO:0000259" key="2">
    <source>
        <dbReference type="Pfam" id="PF04389"/>
    </source>
</evidence>